<dbReference type="OrthoDB" id="9807264at2"/>
<keyword evidence="3" id="KW-0143">Chaperone</keyword>
<evidence type="ECO:0000256" key="1">
    <source>
        <dbReference type="ARBA" id="ARBA00008571"/>
    </source>
</evidence>
<dbReference type="eggNOG" id="COG2938">
    <property type="taxonomic scope" value="Bacteria"/>
</dbReference>
<proteinExistence type="inferred from homology"/>
<organism evidence="4 5">
    <name type="scientific">Puniceispirillum marinum (strain IMCC1322)</name>
    <dbReference type="NCBI Taxonomy" id="488538"/>
    <lineage>
        <taxon>Bacteria</taxon>
        <taxon>Pseudomonadati</taxon>
        <taxon>Pseudomonadota</taxon>
        <taxon>Alphaproteobacteria</taxon>
        <taxon>Candidatus Puniceispirillales</taxon>
        <taxon>Candidatus Puniceispirillaceae</taxon>
        <taxon>Candidatus Puniceispirillum</taxon>
    </lineage>
</organism>
<sequence length="87" mass="10225">MTSEKLSNRARRLIYQASYTGMKETDLLLGHFAKVHLPDLNDNELDDFEALLKVGDPIIYAWVMEKEPVPMHYNTRVFQLIKKFKKI</sequence>
<dbReference type="InterPro" id="IPR036714">
    <property type="entry name" value="SDH_sf"/>
</dbReference>
<dbReference type="SUPFAM" id="SSF109910">
    <property type="entry name" value="YgfY-like"/>
    <property type="match status" value="1"/>
</dbReference>
<dbReference type="InterPro" id="IPR005631">
    <property type="entry name" value="SDH"/>
</dbReference>
<gene>
    <name evidence="4" type="ordered locus">SAR116_0226</name>
</gene>
<protein>
    <recommendedName>
        <fullName evidence="2">FAD assembly factor SdhE</fullName>
    </recommendedName>
</protein>
<name>D5BPI7_PUNMI</name>
<evidence type="ECO:0000313" key="5">
    <source>
        <dbReference type="Proteomes" id="UP000007460"/>
    </source>
</evidence>
<dbReference type="Pfam" id="PF03937">
    <property type="entry name" value="Sdh5"/>
    <property type="match status" value="1"/>
</dbReference>
<dbReference type="STRING" id="488538.SAR116_0226"/>
<reference evidence="4 5" key="1">
    <citation type="journal article" date="2010" name="J. Bacteriol.">
        <title>Complete genome sequence of "Candidatus Puniceispirillum marinum" IMCC1322, a representative of the SAR116 clade in the Alphaproteobacteria.</title>
        <authorList>
            <person name="Oh H.M."/>
            <person name="Kwon K.K."/>
            <person name="Kang I."/>
            <person name="Kang S.G."/>
            <person name="Lee J.H."/>
            <person name="Kim S.J."/>
            <person name="Cho J.C."/>
        </authorList>
    </citation>
    <scope>NUCLEOTIDE SEQUENCE [LARGE SCALE GENOMIC DNA]</scope>
    <source>
        <strain evidence="4 5">IMCC1322</strain>
    </source>
</reference>
<dbReference type="HOGENOM" id="CLU_103054_1_2_5"/>
<dbReference type="AlphaFoldDB" id="D5BPI7"/>
<dbReference type="RefSeq" id="WP_013045099.1">
    <property type="nucleotide sequence ID" value="NC_014010.1"/>
</dbReference>
<dbReference type="Gene3D" id="1.10.150.250">
    <property type="entry name" value="Flavinator of succinate dehydrogenase"/>
    <property type="match status" value="1"/>
</dbReference>
<accession>D5BPI7</accession>
<dbReference type="Proteomes" id="UP000007460">
    <property type="component" value="Chromosome"/>
</dbReference>
<evidence type="ECO:0000313" key="4">
    <source>
        <dbReference type="EMBL" id="ADE38469.1"/>
    </source>
</evidence>
<dbReference type="GO" id="GO:0006099">
    <property type="term" value="P:tricarboxylic acid cycle"/>
    <property type="evidence" value="ECO:0007669"/>
    <property type="project" value="TreeGrafter"/>
</dbReference>
<evidence type="ECO:0000256" key="2">
    <source>
        <dbReference type="ARBA" id="ARBA00019418"/>
    </source>
</evidence>
<dbReference type="FunFam" id="1.10.150.250:FF:000002">
    <property type="entry name" value="Succinate dehydrogenase assembly factor 2, mitochondrial"/>
    <property type="match status" value="1"/>
</dbReference>
<dbReference type="PANTHER" id="PTHR12469">
    <property type="entry name" value="PROTEIN EMI5 HOMOLOG, MITOCHONDRIAL"/>
    <property type="match status" value="1"/>
</dbReference>
<evidence type="ECO:0000256" key="3">
    <source>
        <dbReference type="ARBA" id="ARBA00023186"/>
    </source>
</evidence>
<comment type="similarity">
    <text evidence="1">Belongs to the SdhE FAD assembly factor family.</text>
</comment>
<dbReference type="KEGG" id="apb:SAR116_0226"/>
<dbReference type="EMBL" id="CP001751">
    <property type="protein sequence ID" value="ADE38469.1"/>
    <property type="molecule type" value="Genomic_DNA"/>
</dbReference>
<keyword evidence="5" id="KW-1185">Reference proteome</keyword>
<dbReference type="PANTHER" id="PTHR12469:SF2">
    <property type="entry name" value="SUCCINATE DEHYDROGENASE ASSEMBLY FACTOR 2, MITOCHONDRIAL"/>
    <property type="match status" value="1"/>
</dbReference>